<evidence type="ECO:0000313" key="3">
    <source>
        <dbReference type="Proteomes" id="UP000027746"/>
    </source>
</evidence>
<gene>
    <name evidence="2" type="ORF">SUH3_03330</name>
</gene>
<feature type="transmembrane region" description="Helical" evidence="1">
    <location>
        <begin position="20"/>
        <end position="39"/>
    </location>
</feature>
<sequence length="61" mass="6246">MSASDTQLEKQTKRHKPSLLGIGAAVAIAVVAGVIYVFGGFSPDTDEASGAPTVTEQQQGN</sequence>
<evidence type="ECO:0000256" key="1">
    <source>
        <dbReference type="SAM" id="Phobius"/>
    </source>
</evidence>
<reference evidence="2 3" key="1">
    <citation type="submission" date="2014-01" db="EMBL/GenBank/DDBJ databases">
        <title>Sulfitobacter sp. H3 (MCCC 1A00686) Genome Sequencing.</title>
        <authorList>
            <person name="Lai Q."/>
            <person name="Hong Z."/>
        </authorList>
    </citation>
    <scope>NUCLEOTIDE SEQUENCE [LARGE SCALE GENOMIC DNA]</scope>
    <source>
        <strain evidence="2 3">H3</strain>
    </source>
</reference>
<keyword evidence="1" id="KW-1133">Transmembrane helix</keyword>
<proteinExistence type="predicted"/>
<dbReference type="RefSeq" id="WP_037921363.1">
    <property type="nucleotide sequence ID" value="NZ_CP054599.1"/>
</dbReference>
<dbReference type="Proteomes" id="UP000027746">
    <property type="component" value="Unassembled WGS sequence"/>
</dbReference>
<dbReference type="GeneID" id="68870587"/>
<name>A0A073JK16_9RHOB</name>
<comment type="caution">
    <text evidence="2">The sequence shown here is derived from an EMBL/GenBank/DDBJ whole genome shotgun (WGS) entry which is preliminary data.</text>
</comment>
<protein>
    <submittedName>
        <fullName evidence="2">Uncharacterized protein</fullName>
    </submittedName>
</protein>
<dbReference type="AlphaFoldDB" id="A0A073JK16"/>
<accession>A0A073JK16</accession>
<keyword evidence="1" id="KW-0472">Membrane</keyword>
<keyword evidence="3" id="KW-1185">Reference proteome</keyword>
<organism evidence="2 3">
    <name type="scientific">Pseudosulfitobacter pseudonitzschiae</name>
    <dbReference type="NCBI Taxonomy" id="1402135"/>
    <lineage>
        <taxon>Bacteria</taxon>
        <taxon>Pseudomonadati</taxon>
        <taxon>Pseudomonadota</taxon>
        <taxon>Alphaproteobacteria</taxon>
        <taxon>Rhodobacterales</taxon>
        <taxon>Roseobacteraceae</taxon>
        <taxon>Pseudosulfitobacter</taxon>
    </lineage>
</organism>
<keyword evidence="1" id="KW-0812">Transmembrane</keyword>
<dbReference type="EMBL" id="JAMD01000001">
    <property type="protein sequence ID" value="KEJ98037.1"/>
    <property type="molecule type" value="Genomic_DNA"/>
</dbReference>
<evidence type="ECO:0000313" key="2">
    <source>
        <dbReference type="EMBL" id="KEJ98037.1"/>
    </source>
</evidence>